<feature type="region of interest" description="Disordered" evidence="1">
    <location>
        <begin position="1"/>
        <end position="50"/>
    </location>
</feature>
<gene>
    <name evidence="2" type="ORF">CDAR_106971</name>
</gene>
<keyword evidence="3" id="KW-1185">Reference proteome</keyword>
<reference evidence="2 3" key="1">
    <citation type="submission" date="2021-06" db="EMBL/GenBank/DDBJ databases">
        <title>Caerostris darwini draft genome.</title>
        <authorList>
            <person name="Kono N."/>
            <person name="Arakawa K."/>
        </authorList>
    </citation>
    <scope>NUCLEOTIDE SEQUENCE [LARGE SCALE GENOMIC DNA]</scope>
</reference>
<dbReference type="Proteomes" id="UP001054837">
    <property type="component" value="Unassembled WGS sequence"/>
</dbReference>
<evidence type="ECO:0000313" key="3">
    <source>
        <dbReference type="Proteomes" id="UP001054837"/>
    </source>
</evidence>
<evidence type="ECO:0000313" key="2">
    <source>
        <dbReference type="EMBL" id="GIY38249.1"/>
    </source>
</evidence>
<dbReference type="EMBL" id="BPLQ01008573">
    <property type="protein sequence ID" value="GIY38249.1"/>
    <property type="molecule type" value="Genomic_DNA"/>
</dbReference>
<feature type="compositionally biased region" description="Basic and acidic residues" evidence="1">
    <location>
        <begin position="1"/>
        <end position="18"/>
    </location>
</feature>
<name>A0AAV4SY27_9ARAC</name>
<sequence>MDESWKECDDSRGEKCDPLLHQPPPGVRRAAVVSPTPGENEGSRTRGEGSIMRWGKGLTRRGNEKRINCGAPGPSPSEEFLLRVLSFDSGTRIRVDPGRGGKGEVSSRCCH</sequence>
<organism evidence="2 3">
    <name type="scientific">Caerostris darwini</name>
    <dbReference type="NCBI Taxonomy" id="1538125"/>
    <lineage>
        <taxon>Eukaryota</taxon>
        <taxon>Metazoa</taxon>
        <taxon>Ecdysozoa</taxon>
        <taxon>Arthropoda</taxon>
        <taxon>Chelicerata</taxon>
        <taxon>Arachnida</taxon>
        <taxon>Araneae</taxon>
        <taxon>Araneomorphae</taxon>
        <taxon>Entelegynae</taxon>
        <taxon>Araneoidea</taxon>
        <taxon>Araneidae</taxon>
        <taxon>Caerostris</taxon>
    </lineage>
</organism>
<accession>A0AAV4SY27</accession>
<comment type="caution">
    <text evidence="2">The sequence shown here is derived from an EMBL/GenBank/DDBJ whole genome shotgun (WGS) entry which is preliminary data.</text>
</comment>
<protein>
    <submittedName>
        <fullName evidence="2">Uncharacterized protein</fullName>
    </submittedName>
</protein>
<proteinExistence type="predicted"/>
<dbReference type="AlphaFoldDB" id="A0AAV4SY27"/>
<evidence type="ECO:0000256" key="1">
    <source>
        <dbReference type="SAM" id="MobiDB-lite"/>
    </source>
</evidence>